<organism evidence="1 2">
    <name type="scientific">Croceibacterium atlanticum</name>
    <dbReference type="NCBI Taxonomy" id="1267766"/>
    <lineage>
        <taxon>Bacteria</taxon>
        <taxon>Pseudomonadati</taxon>
        <taxon>Pseudomonadota</taxon>
        <taxon>Alphaproteobacteria</taxon>
        <taxon>Sphingomonadales</taxon>
        <taxon>Erythrobacteraceae</taxon>
        <taxon>Croceibacterium</taxon>
    </lineage>
</organism>
<protein>
    <submittedName>
        <fullName evidence="1">D-alanyl-D-alanine carboxypeptidase</fullName>
        <ecNumber evidence="1">3.4.16.4</ecNumber>
    </submittedName>
</protein>
<dbReference type="AlphaFoldDB" id="A0A0F7KRH0"/>
<keyword evidence="1" id="KW-0121">Carboxypeptidase</keyword>
<dbReference type="KEGG" id="aay:WYH_00753"/>
<name>A0A0F7KRH0_9SPHN</name>
<dbReference type="InterPro" id="IPR012338">
    <property type="entry name" value="Beta-lactam/transpept-like"/>
</dbReference>
<dbReference type="Gene3D" id="3.40.710.10">
    <property type="entry name" value="DD-peptidase/beta-lactamase superfamily"/>
    <property type="match status" value="1"/>
</dbReference>
<proteinExistence type="predicted"/>
<keyword evidence="1" id="KW-0378">Hydrolase</keyword>
<sequence>MHRLLAIFALALCSIGQAAGATGSIDSFIAREMAQSGAPGIAYAVVENGEIAKIGTRGVEDRDTGKKVTGDTQFLIGSLSKSFTALAIMQLVEAGKVELDAPISRYLGSFADGPAQSITIRQLLSHTSGYSTLQGNYSHQDRSNAPDELARQVERDAAEAPAYPAESRYEYSNRNYQILGRLVEVASGQDFASYVSANILRPIGMDHSFVSDGAVHPEMATGYAPWFTGKRAISPNQTHRSVAPQGGIVSTARDIARYMQVMMNGEDDVLSAAGKAQMMQPANAAAPNYGFGWVVDPGDGSVGHSGTSPGYETLANMIPAEQKAVVVLLNSGSGTGFGENAALQNGITALALGLDQNGEPSRWQQKALFVSLVLIPLLFLASMAWAWRKRAELRAKAKSGPFGLFSLWFPLVPTLAMVWIVFGLVPGLFGVSMNTLRQFQPDLVLALVACAATGLLWAVFRLALAYIGKRRSA</sequence>
<dbReference type="InterPro" id="IPR001466">
    <property type="entry name" value="Beta-lactam-related"/>
</dbReference>
<dbReference type="GO" id="GO:0009002">
    <property type="term" value="F:serine-type D-Ala-D-Ala carboxypeptidase activity"/>
    <property type="evidence" value="ECO:0007669"/>
    <property type="project" value="UniProtKB-EC"/>
</dbReference>
<dbReference type="OrthoDB" id="9804448at2"/>
<gene>
    <name evidence="1" type="ORF">WYH_00753</name>
</gene>
<evidence type="ECO:0000313" key="1">
    <source>
        <dbReference type="EMBL" id="AKH41807.1"/>
    </source>
</evidence>
<evidence type="ECO:0000313" key="2">
    <source>
        <dbReference type="Proteomes" id="UP000034392"/>
    </source>
</evidence>
<keyword evidence="1" id="KW-0645">Protease</keyword>
<dbReference type="PATRIC" id="fig|1267766.3.peg.761"/>
<dbReference type="RefSeq" id="WP_046902767.1">
    <property type="nucleotide sequence ID" value="NZ_CP011452.2"/>
</dbReference>
<keyword evidence="2" id="KW-1185">Reference proteome</keyword>
<dbReference type="EC" id="3.4.16.4" evidence="1"/>
<reference evidence="1" key="1">
    <citation type="submission" date="2015-05" db="EMBL/GenBank/DDBJ databases">
        <title>The complete genome of Altererythrobacter atlanticus strain 26DY36.</title>
        <authorList>
            <person name="Wu Y.-H."/>
            <person name="Cheng H."/>
            <person name="Wu X.-W."/>
        </authorList>
    </citation>
    <scope>NUCLEOTIDE SEQUENCE [LARGE SCALE GENOMIC DNA]</scope>
    <source>
        <strain evidence="1">26DY36</strain>
    </source>
</reference>
<dbReference type="SUPFAM" id="SSF56601">
    <property type="entry name" value="beta-lactamase/transpeptidase-like"/>
    <property type="match status" value="1"/>
</dbReference>
<dbReference type="PANTHER" id="PTHR46825">
    <property type="entry name" value="D-ALANYL-D-ALANINE-CARBOXYPEPTIDASE/ENDOPEPTIDASE AMPH"/>
    <property type="match status" value="1"/>
</dbReference>
<dbReference type="PANTHER" id="PTHR46825:SF9">
    <property type="entry name" value="BETA-LACTAMASE-RELATED DOMAIN-CONTAINING PROTEIN"/>
    <property type="match status" value="1"/>
</dbReference>
<dbReference type="Proteomes" id="UP000034392">
    <property type="component" value="Chromosome"/>
</dbReference>
<dbReference type="EMBL" id="CP011452">
    <property type="protein sequence ID" value="AKH41807.1"/>
    <property type="molecule type" value="Genomic_DNA"/>
</dbReference>
<dbReference type="Pfam" id="PF00144">
    <property type="entry name" value="Beta-lactamase"/>
    <property type="match status" value="1"/>
</dbReference>
<dbReference type="InterPro" id="IPR050491">
    <property type="entry name" value="AmpC-like"/>
</dbReference>
<accession>A0A0F7KRH0</accession>